<dbReference type="InterPro" id="IPR050931">
    <property type="entry name" value="Mito_Protein_Transport_Metaxin"/>
</dbReference>
<dbReference type="Pfam" id="PF17172">
    <property type="entry name" value="GST_N_4"/>
    <property type="match status" value="1"/>
</dbReference>
<reference evidence="3" key="1">
    <citation type="submission" date="2022-06" db="EMBL/GenBank/DDBJ databases">
        <title>Complete genome sequences of two strains of the flax pathogen Septoria linicola.</title>
        <authorList>
            <person name="Lapalu N."/>
            <person name="Simon A."/>
            <person name="Demenou B."/>
            <person name="Paumier D."/>
            <person name="Guillot M.-P."/>
            <person name="Gout L."/>
            <person name="Valade R."/>
        </authorList>
    </citation>
    <scope>NUCLEOTIDE SEQUENCE</scope>
    <source>
        <strain evidence="3">SE15195</strain>
    </source>
</reference>
<dbReference type="PANTHER" id="PTHR12289">
    <property type="entry name" value="METAXIN RELATED"/>
    <property type="match status" value="1"/>
</dbReference>
<accession>A0A9Q9AS43</accession>
<dbReference type="Gene3D" id="3.40.30.10">
    <property type="entry name" value="Glutaredoxin"/>
    <property type="match status" value="1"/>
</dbReference>
<comment type="similarity">
    <text evidence="1">Belongs to the FAX family.</text>
</comment>
<dbReference type="PROSITE" id="PS50404">
    <property type="entry name" value="GST_NTER"/>
    <property type="match status" value="1"/>
</dbReference>
<dbReference type="InterPro" id="IPR033468">
    <property type="entry name" value="Metaxin_GST"/>
</dbReference>
<dbReference type="SFLD" id="SFLDG01200">
    <property type="entry name" value="SUF1.1"/>
    <property type="match status" value="1"/>
</dbReference>
<feature type="domain" description="GST N-terminal" evidence="2">
    <location>
        <begin position="1"/>
        <end position="83"/>
    </location>
</feature>
<name>A0A9Q9AS43_9PEZI</name>
<dbReference type="SUPFAM" id="SSF47616">
    <property type="entry name" value="GST C-terminal domain-like"/>
    <property type="match status" value="1"/>
</dbReference>
<dbReference type="CDD" id="cd03193">
    <property type="entry name" value="GST_C_Metaxin"/>
    <property type="match status" value="1"/>
</dbReference>
<evidence type="ECO:0000313" key="4">
    <source>
        <dbReference type="Proteomes" id="UP001056384"/>
    </source>
</evidence>
<dbReference type="InterPro" id="IPR004045">
    <property type="entry name" value="Glutathione_S-Trfase_N"/>
</dbReference>
<keyword evidence="4" id="KW-1185">Reference proteome</keyword>
<dbReference type="InterPro" id="IPR012336">
    <property type="entry name" value="Thioredoxin-like_fold"/>
</dbReference>
<dbReference type="InterPro" id="IPR036249">
    <property type="entry name" value="Thioredoxin-like_sf"/>
</dbReference>
<organism evidence="3 4">
    <name type="scientific">Septoria linicola</name>
    <dbReference type="NCBI Taxonomy" id="215465"/>
    <lineage>
        <taxon>Eukaryota</taxon>
        <taxon>Fungi</taxon>
        <taxon>Dikarya</taxon>
        <taxon>Ascomycota</taxon>
        <taxon>Pezizomycotina</taxon>
        <taxon>Dothideomycetes</taxon>
        <taxon>Dothideomycetidae</taxon>
        <taxon>Mycosphaerellales</taxon>
        <taxon>Mycosphaerellaceae</taxon>
        <taxon>Septoria</taxon>
    </lineage>
</organism>
<protein>
    <submittedName>
        <fullName evidence="3">Glutathione S-transferase, thioredoxin-like, metaxin, glutathione S-transferase</fullName>
    </submittedName>
</protein>
<dbReference type="Proteomes" id="UP001056384">
    <property type="component" value="Chromosome 4"/>
</dbReference>
<dbReference type="InterPro" id="IPR026928">
    <property type="entry name" value="FAX/IsoI-like"/>
</dbReference>
<dbReference type="Pfam" id="PF17171">
    <property type="entry name" value="GST_C_6"/>
    <property type="match status" value="1"/>
</dbReference>
<sequence>MVLTVYGYVPAWGLPDISPYLTKLVFYLTMTKTPFAYKQESLAHLDKNAPCGKLPYIVDDDGTKVADSNKIIAYLEMRYGISMDKDLAPEDRALSLAFERLLSDHLYCSGVIEPRWRRDEGWETYIPYIVQGAEVGPELREALDQFRVRILDGFNGQGMGRRDSDFVLDLYKTDVDALSDFLGSKKYFIGDEPHSIDASACAMLRHLVDQPQKWEGIGYVEGKQNQAAYLNCMRYEYGI</sequence>
<evidence type="ECO:0000256" key="1">
    <source>
        <dbReference type="ARBA" id="ARBA00006475"/>
    </source>
</evidence>
<evidence type="ECO:0000259" key="2">
    <source>
        <dbReference type="PROSITE" id="PS50404"/>
    </source>
</evidence>
<dbReference type="EMBL" id="CP099421">
    <property type="protein sequence ID" value="USW52178.1"/>
    <property type="molecule type" value="Genomic_DNA"/>
</dbReference>
<dbReference type="SUPFAM" id="SSF52833">
    <property type="entry name" value="Thioredoxin-like"/>
    <property type="match status" value="1"/>
</dbReference>
<dbReference type="SFLD" id="SFLDS00019">
    <property type="entry name" value="Glutathione_Transferase_(cytos"/>
    <property type="match status" value="1"/>
</dbReference>
<dbReference type="InterPro" id="IPR040079">
    <property type="entry name" value="Glutathione_S-Trfase"/>
</dbReference>
<proteinExistence type="inferred from homology"/>
<dbReference type="PANTHER" id="PTHR12289:SF41">
    <property type="entry name" value="FAILED AXON CONNECTIONS-RELATED"/>
    <property type="match status" value="1"/>
</dbReference>
<gene>
    <name evidence="3" type="ORF">Slin15195_G054970</name>
</gene>
<dbReference type="SFLD" id="SFLDG01180">
    <property type="entry name" value="SUF1"/>
    <property type="match status" value="1"/>
</dbReference>
<dbReference type="OrthoDB" id="5809458at2759"/>
<dbReference type="InterPro" id="IPR036282">
    <property type="entry name" value="Glutathione-S-Trfase_C_sf"/>
</dbReference>
<dbReference type="AlphaFoldDB" id="A0A9Q9AS43"/>
<evidence type="ECO:0000313" key="3">
    <source>
        <dbReference type="EMBL" id="USW52178.1"/>
    </source>
</evidence>